<feature type="non-terminal residue" evidence="1">
    <location>
        <position position="300"/>
    </location>
</feature>
<dbReference type="AlphaFoldDB" id="A0A397SS52"/>
<keyword evidence="2" id="KW-1185">Reference proteome</keyword>
<evidence type="ECO:0000313" key="2">
    <source>
        <dbReference type="Proteomes" id="UP000265703"/>
    </source>
</evidence>
<name>A0A397SS52_9GLOM</name>
<dbReference type="STRING" id="658196.A0A397SS52"/>
<organism evidence="1 2">
    <name type="scientific">Glomus cerebriforme</name>
    <dbReference type="NCBI Taxonomy" id="658196"/>
    <lineage>
        <taxon>Eukaryota</taxon>
        <taxon>Fungi</taxon>
        <taxon>Fungi incertae sedis</taxon>
        <taxon>Mucoromycota</taxon>
        <taxon>Glomeromycotina</taxon>
        <taxon>Glomeromycetes</taxon>
        <taxon>Glomerales</taxon>
        <taxon>Glomeraceae</taxon>
        <taxon>Glomus</taxon>
    </lineage>
</organism>
<reference evidence="1 2" key="1">
    <citation type="submission" date="2018-06" db="EMBL/GenBank/DDBJ databases">
        <title>Comparative genomics reveals the genomic features of Rhizophagus irregularis, R. cerebriforme, R. diaphanum and Gigaspora rosea, and their symbiotic lifestyle signature.</title>
        <authorList>
            <person name="Morin E."/>
            <person name="San Clemente H."/>
            <person name="Chen E.C.H."/>
            <person name="De La Providencia I."/>
            <person name="Hainaut M."/>
            <person name="Kuo A."/>
            <person name="Kohler A."/>
            <person name="Murat C."/>
            <person name="Tang N."/>
            <person name="Roy S."/>
            <person name="Loubradou J."/>
            <person name="Henrissat B."/>
            <person name="Grigoriev I.V."/>
            <person name="Corradi N."/>
            <person name="Roux C."/>
            <person name="Martin F.M."/>
        </authorList>
    </citation>
    <scope>NUCLEOTIDE SEQUENCE [LARGE SCALE GENOMIC DNA]</scope>
    <source>
        <strain evidence="1 2">DAOM 227022</strain>
    </source>
</reference>
<sequence>MRSKIDFVDETQIEWIPCEQFFNIKGIGQKGRDAIYSAIWEDGPLDYSQGRWKRQSNCRVCLKHLYDSQDISNERLNNEVNLERGVIGISQDPFTNNHILVLQNIYCEECGKQYDSIPDEWCMPCLINFLKKISISSGNEEIDNFIQELQLKINSCIDVIFEWIPYYQFNEIERLGENEYEYTAIWRDGPWDYDGDKNQYIRDQNKEVVLKYLNDSQDTKKFLDKVKEYLQNDLYENEIYGISQNPDTNDYIMVHCQYLDIYCEKCGKEYINKIGAKNEWCKMCQTNILENNFPNWTSSN</sequence>
<proteinExistence type="predicted"/>
<gene>
    <name evidence="1" type="ORF">C1645_781718</name>
</gene>
<comment type="caution">
    <text evidence="1">The sequence shown here is derived from an EMBL/GenBank/DDBJ whole genome shotgun (WGS) entry which is preliminary data.</text>
</comment>
<accession>A0A397SS52</accession>
<evidence type="ECO:0000313" key="1">
    <source>
        <dbReference type="EMBL" id="RIA85504.1"/>
    </source>
</evidence>
<dbReference type="EMBL" id="QKYT01000422">
    <property type="protein sequence ID" value="RIA85504.1"/>
    <property type="molecule type" value="Genomic_DNA"/>
</dbReference>
<protein>
    <submittedName>
        <fullName evidence="1">Uncharacterized protein</fullName>
    </submittedName>
</protein>
<dbReference type="Proteomes" id="UP000265703">
    <property type="component" value="Unassembled WGS sequence"/>
</dbReference>